<evidence type="ECO:0000313" key="3">
    <source>
        <dbReference type="Proteomes" id="UP000799640"/>
    </source>
</evidence>
<feature type="compositionally biased region" description="Polar residues" evidence="1">
    <location>
        <begin position="74"/>
        <end position="83"/>
    </location>
</feature>
<evidence type="ECO:0000313" key="2">
    <source>
        <dbReference type="EMBL" id="KAF2396915.1"/>
    </source>
</evidence>
<gene>
    <name evidence="2" type="ORF">EJ06DRAFT_177950</name>
</gene>
<organism evidence="2 3">
    <name type="scientific">Trichodelitschia bisporula</name>
    <dbReference type="NCBI Taxonomy" id="703511"/>
    <lineage>
        <taxon>Eukaryota</taxon>
        <taxon>Fungi</taxon>
        <taxon>Dikarya</taxon>
        <taxon>Ascomycota</taxon>
        <taxon>Pezizomycotina</taxon>
        <taxon>Dothideomycetes</taxon>
        <taxon>Dothideomycetes incertae sedis</taxon>
        <taxon>Phaeotrichales</taxon>
        <taxon>Phaeotrichaceae</taxon>
        <taxon>Trichodelitschia</taxon>
    </lineage>
</organism>
<proteinExistence type="predicted"/>
<keyword evidence="3" id="KW-1185">Reference proteome</keyword>
<accession>A0A6G1HMD0</accession>
<dbReference type="EMBL" id="ML996705">
    <property type="protein sequence ID" value="KAF2396915.1"/>
    <property type="molecule type" value="Genomic_DNA"/>
</dbReference>
<evidence type="ECO:0000256" key="1">
    <source>
        <dbReference type="SAM" id="MobiDB-lite"/>
    </source>
</evidence>
<dbReference type="Proteomes" id="UP000799640">
    <property type="component" value="Unassembled WGS sequence"/>
</dbReference>
<feature type="region of interest" description="Disordered" evidence="1">
    <location>
        <begin position="56"/>
        <end position="107"/>
    </location>
</feature>
<name>A0A6G1HMD0_9PEZI</name>
<dbReference type="AlphaFoldDB" id="A0A6G1HMD0"/>
<feature type="compositionally biased region" description="Pro residues" evidence="1">
    <location>
        <begin position="92"/>
        <end position="101"/>
    </location>
</feature>
<protein>
    <submittedName>
        <fullName evidence="2">Uncharacterized protein</fullName>
    </submittedName>
</protein>
<sequence>MRGADVQLRALFLSGSPDARRRESNIPSVYRNNFIQPAPLRRGNFPPRSWRIKPLHKAANKGIAPRPTPPRSRLQPNRSQKSPLNAFRHLPPEPNSAPPDGSPSTAITAFGTTRLGILLPSPSCRIKTPRAPPEPGLRRRRGVLRMPCDCGNDGCRDGRCADGMGASSALGCRRR</sequence>
<reference evidence="2" key="1">
    <citation type="journal article" date="2020" name="Stud. Mycol.">
        <title>101 Dothideomycetes genomes: a test case for predicting lifestyles and emergence of pathogens.</title>
        <authorList>
            <person name="Haridas S."/>
            <person name="Albert R."/>
            <person name="Binder M."/>
            <person name="Bloem J."/>
            <person name="Labutti K."/>
            <person name="Salamov A."/>
            <person name="Andreopoulos B."/>
            <person name="Baker S."/>
            <person name="Barry K."/>
            <person name="Bills G."/>
            <person name="Bluhm B."/>
            <person name="Cannon C."/>
            <person name="Castanera R."/>
            <person name="Culley D."/>
            <person name="Daum C."/>
            <person name="Ezra D."/>
            <person name="Gonzalez J."/>
            <person name="Henrissat B."/>
            <person name="Kuo A."/>
            <person name="Liang C."/>
            <person name="Lipzen A."/>
            <person name="Lutzoni F."/>
            <person name="Magnuson J."/>
            <person name="Mondo S."/>
            <person name="Nolan M."/>
            <person name="Ohm R."/>
            <person name="Pangilinan J."/>
            <person name="Park H.-J."/>
            <person name="Ramirez L."/>
            <person name="Alfaro M."/>
            <person name="Sun H."/>
            <person name="Tritt A."/>
            <person name="Yoshinaga Y."/>
            <person name="Zwiers L.-H."/>
            <person name="Turgeon B."/>
            <person name="Goodwin S."/>
            <person name="Spatafora J."/>
            <person name="Crous P."/>
            <person name="Grigoriev I."/>
        </authorList>
    </citation>
    <scope>NUCLEOTIDE SEQUENCE</scope>
    <source>
        <strain evidence="2">CBS 262.69</strain>
    </source>
</reference>